<organism evidence="10 11">
    <name type="scientific">Rhodovulum adriaticum</name>
    <name type="common">Rhodopseudomonas adriatica</name>
    <dbReference type="NCBI Taxonomy" id="35804"/>
    <lineage>
        <taxon>Bacteria</taxon>
        <taxon>Pseudomonadati</taxon>
        <taxon>Pseudomonadota</taxon>
        <taxon>Alphaproteobacteria</taxon>
        <taxon>Rhodobacterales</taxon>
        <taxon>Paracoccaceae</taxon>
        <taxon>Rhodovulum</taxon>
    </lineage>
</organism>
<name>A0A4R2NZI5_RHOAD</name>
<dbReference type="InterPro" id="IPR000297">
    <property type="entry name" value="PPIase_PpiC"/>
</dbReference>
<gene>
    <name evidence="10" type="ORF">EV656_101506</name>
</gene>
<dbReference type="InterPro" id="IPR050245">
    <property type="entry name" value="PrsA_foldase"/>
</dbReference>
<dbReference type="PANTHER" id="PTHR47245">
    <property type="entry name" value="PEPTIDYLPROLYL ISOMERASE"/>
    <property type="match status" value="1"/>
</dbReference>
<dbReference type="EMBL" id="SLXL01000001">
    <property type="protein sequence ID" value="TCP27597.1"/>
    <property type="molecule type" value="Genomic_DNA"/>
</dbReference>
<dbReference type="PANTHER" id="PTHR47245:SF2">
    <property type="entry name" value="PEPTIDYL-PROLYL CIS-TRANS ISOMERASE HP_0175-RELATED"/>
    <property type="match status" value="1"/>
</dbReference>
<comment type="catalytic activity">
    <reaction evidence="1">
        <text>[protein]-peptidylproline (omega=180) = [protein]-peptidylproline (omega=0)</text>
        <dbReference type="Rhea" id="RHEA:16237"/>
        <dbReference type="Rhea" id="RHEA-COMP:10747"/>
        <dbReference type="Rhea" id="RHEA-COMP:10748"/>
        <dbReference type="ChEBI" id="CHEBI:83833"/>
        <dbReference type="ChEBI" id="CHEBI:83834"/>
        <dbReference type="EC" id="5.2.1.8"/>
    </reaction>
</comment>
<accession>A0A4R2NZI5</accession>
<dbReference type="OrthoDB" id="196786at2"/>
<feature type="domain" description="PpiC" evidence="9">
    <location>
        <begin position="112"/>
        <end position="214"/>
    </location>
</feature>
<evidence type="ECO:0000256" key="8">
    <source>
        <dbReference type="PROSITE-ProRule" id="PRU00278"/>
    </source>
</evidence>
<dbReference type="PROSITE" id="PS50198">
    <property type="entry name" value="PPIC_PPIASE_2"/>
    <property type="match status" value="1"/>
</dbReference>
<dbReference type="InterPro" id="IPR046357">
    <property type="entry name" value="PPIase_dom_sf"/>
</dbReference>
<keyword evidence="11" id="KW-1185">Reference proteome</keyword>
<sequence length="266" mass="28135">MTSLFPEVTINGVTIASAAIAAEAQNHTAPAGKPGLAWRRAARALIIREAMLQEARRVGMTAEPQELAPGRRETEDEALIRALMEERIVPAPVSEDAMRATYDAAPDRFRAPDLWQVSHILYAARPDDTAARALAREGAARALSRLAANPDAFGRIAAEQSDCPSRGAGGQLGQIGPGETVPEFEAALADMAEGTICPDPVETRFGLHVIRMDACAKGAIRPFDAVRDEIAAALEKAAWAQAAQAFTAALLAGATVTGLDPMQPIH</sequence>
<dbReference type="RefSeq" id="WP_132599100.1">
    <property type="nucleotide sequence ID" value="NZ_NRRP01000004.1"/>
</dbReference>
<comment type="similarity">
    <text evidence="2">Belongs to the PpiC/parvulin rotamase family.</text>
</comment>
<evidence type="ECO:0000259" key="9">
    <source>
        <dbReference type="PROSITE" id="PS50198"/>
    </source>
</evidence>
<dbReference type="AlphaFoldDB" id="A0A4R2NZI5"/>
<dbReference type="SUPFAM" id="SSF109998">
    <property type="entry name" value="Triger factor/SurA peptide-binding domain-like"/>
    <property type="match status" value="1"/>
</dbReference>
<dbReference type="Gene3D" id="3.10.50.40">
    <property type="match status" value="1"/>
</dbReference>
<dbReference type="InterPro" id="IPR027304">
    <property type="entry name" value="Trigger_fact/SurA_dom_sf"/>
</dbReference>
<dbReference type="Proteomes" id="UP000295733">
    <property type="component" value="Unassembled WGS sequence"/>
</dbReference>
<evidence type="ECO:0000256" key="6">
    <source>
        <dbReference type="ARBA" id="ARBA00030642"/>
    </source>
</evidence>
<dbReference type="SUPFAM" id="SSF54534">
    <property type="entry name" value="FKBP-like"/>
    <property type="match status" value="1"/>
</dbReference>
<dbReference type="EC" id="5.2.1.8" evidence="3"/>
<comment type="caution">
    <text evidence="10">The sequence shown here is derived from an EMBL/GenBank/DDBJ whole genome shotgun (WGS) entry which is preliminary data.</text>
</comment>
<keyword evidence="5 8" id="KW-0697">Rotamase</keyword>
<evidence type="ECO:0000256" key="4">
    <source>
        <dbReference type="ARBA" id="ARBA00018370"/>
    </source>
</evidence>
<reference evidence="10 11" key="1">
    <citation type="submission" date="2019-03" db="EMBL/GenBank/DDBJ databases">
        <title>Genomic Encyclopedia of Type Strains, Phase IV (KMG-IV): sequencing the most valuable type-strain genomes for metagenomic binning, comparative biology and taxonomic classification.</title>
        <authorList>
            <person name="Goeker M."/>
        </authorList>
    </citation>
    <scope>NUCLEOTIDE SEQUENCE [LARGE SCALE GENOMIC DNA]</scope>
    <source>
        <strain evidence="10 11">DSM 2781</strain>
    </source>
</reference>
<evidence type="ECO:0000256" key="2">
    <source>
        <dbReference type="ARBA" id="ARBA00007656"/>
    </source>
</evidence>
<evidence type="ECO:0000256" key="3">
    <source>
        <dbReference type="ARBA" id="ARBA00013194"/>
    </source>
</evidence>
<dbReference type="Pfam" id="PF00639">
    <property type="entry name" value="Rotamase"/>
    <property type="match status" value="1"/>
</dbReference>
<evidence type="ECO:0000256" key="1">
    <source>
        <dbReference type="ARBA" id="ARBA00000971"/>
    </source>
</evidence>
<evidence type="ECO:0000256" key="7">
    <source>
        <dbReference type="ARBA" id="ARBA00031484"/>
    </source>
</evidence>
<evidence type="ECO:0000313" key="10">
    <source>
        <dbReference type="EMBL" id="TCP27597.1"/>
    </source>
</evidence>
<keyword evidence="8 10" id="KW-0413">Isomerase</keyword>
<protein>
    <recommendedName>
        <fullName evidence="4">Parvulin-like PPIase</fullName>
        <ecNumber evidence="3">5.2.1.8</ecNumber>
    </recommendedName>
    <alternativeName>
        <fullName evidence="6">Peptidyl-prolyl cis-trans isomerase plp</fullName>
    </alternativeName>
    <alternativeName>
        <fullName evidence="7">Rotamase plp</fullName>
    </alternativeName>
</protein>
<evidence type="ECO:0000256" key="5">
    <source>
        <dbReference type="ARBA" id="ARBA00023110"/>
    </source>
</evidence>
<evidence type="ECO:0000313" key="11">
    <source>
        <dbReference type="Proteomes" id="UP000295733"/>
    </source>
</evidence>
<dbReference type="GO" id="GO:0003755">
    <property type="term" value="F:peptidyl-prolyl cis-trans isomerase activity"/>
    <property type="evidence" value="ECO:0007669"/>
    <property type="project" value="UniProtKB-KW"/>
</dbReference>
<proteinExistence type="inferred from homology"/>